<evidence type="ECO:0000313" key="2">
    <source>
        <dbReference type="EMBL" id="GBL83832.1"/>
    </source>
</evidence>
<keyword evidence="3" id="KW-1185">Reference proteome</keyword>
<dbReference type="EMBL" id="BGPR01081646">
    <property type="protein sequence ID" value="GBL83832.1"/>
    <property type="molecule type" value="Genomic_DNA"/>
</dbReference>
<protein>
    <submittedName>
        <fullName evidence="2">Uncharacterized protein</fullName>
    </submittedName>
</protein>
<feature type="compositionally biased region" description="Acidic residues" evidence="1">
    <location>
        <begin position="50"/>
        <end position="84"/>
    </location>
</feature>
<sequence>MSEHVSISLLCICHLYAEFDEANANNDVEAMAEIQSRFASLKPRRYLLENDSEVSEGSDEDSEGSDEDSDSSDEDQDSSDEEDGGGVSMSNLIILGIDANLH</sequence>
<gene>
    <name evidence="2" type="ORF">AVEN_95956_1</name>
</gene>
<feature type="region of interest" description="Disordered" evidence="1">
    <location>
        <begin position="49"/>
        <end position="91"/>
    </location>
</feature>
<dbReference type="Proteomes" id="UP000499080">
    <property type="component" value="Unassembled WGS sequence"/>
</dbReference>
<accession>A0A4Y2AUU0</accession>
<evidence type="ECO:0000256" key="1">
    <source>
        <dbReference type="SAM" id="MobiDB-lite"/>
    </source>
</evidence>
<evidence type="ECO:0000313" key="3">
    <source>
        <dbReference type="Proteomes" id="UP000499080"/>
    </source>
</evidence>
<proteinExistence type="predicted"/>
<dbReference type="AlphaFoldDB" id="A0A4Y2AUU0"/>
<reference evidence="2 3" key="1">
    <citation type="journal article" date="2019" name="Sci. Rep.">
        <title>Orb-weaving spider Araneus ventricosus genome elucidates the spidroin gene catalogue.</title>
        <authorList>
            <person name="Kono N."/>
            <person name="Nakamura H."/>
            <person name="Ohtoshi R."/>
            <person name="Moran D.A.P."/>
            <person name="Shinohara A."/>
            <person name="Yoshida Y."/>
            <person name="Fujiwara M."/>
            <person name="Mori M."/>
            <person name="Tomita M."/>
            <person name="Arakawa K."/>
        </authorList>
    </citation>
    <scope>NUCLEOTIDE SEQUENCE [LARGE SCALE GENOMIC DNA]</scope>
</reference>
<comment type="caution">
    <text evidence="2">The sequence shown here is derived from an EMBL/GenBank/DDBJ whole genome shotgun (WGS) entry which is preliminary data.</text>
</comment>
<name>A0A4Y2AUU0_ARAVE</name>
<organism evidence="2 3">
    <name type="scientific">Araneus ventricosus</name>
    <name type="common">Orbweaver spider</name>
    <name type="synonym">Epeira ventricosa</name>
    <dbReference type="NCBI Taxonomy" id="182803"/>
    <lineage>
        <taxon>Eukaryota</taxon>
        <taxon>Metazoa</taxon>
        <taxon>Ecdysozoa</taxon>
        <taxon>Arthropoda</taxon>
        <taxon>Chelicerata</taxon>
        <taxon>Arachnida</taxon>
        <taxon>Araneae</taxon>
        <taxon>Araneomorphae</taxon>
        <taxon>Entelegynae</taxon>
        <taxon>Araneoidea</taxon>
        <taxon>Araneidae</taxon>
        <taxon>Araneus</taxon>
    </lineage>
</organism>